<reference evidence="1" key="2">
    <citation type="journal article" date="2015" name="Fish Shellfish Immunol.">
        <title>Early steps in the European eel (Anguilla anguilla)-Vibrio vulnificus interaction in the gills: Role of the RtxA13 toxin.</title>
        <authorList>
            <person name="Callol A."/>
            <person name="Pajuelo D."/>
            <person name="Ebbesson L."/>
            <person name="Teles M."/>
            <person name="MacKenzie S."/>
            <person name="Amaro C."/>
        </authorList>
    </citation>
    <scope>NUCLEOTIDE SEQUENCE</scope>
</reference>
<proteinExistence type="predicted"/>
<dbReference type="AlphaFoldDB" id="A0A0E9WD94"/>
<evidence type="ECO:0000313" key="1">
    <source>
        <dbReference type="EMBL" id="JAH87550.1"/>
    </source>
</evidence>
<reference evidence="1" key="1">
    <citation type="submission" date="2014-11" db="EMBL/GenBank/DDBJ databases">
        <authorList>
            <person name="Amaro Gonzalez C."/>
        </authorList>
    </citation>
    <scope>NUCLEOTIDE SEQUENCE</scope>
</reference>
<dbReference type="EMBL" id="GBXM01021027">
    <property type="protein sequence ID" value="JAH87550.1"/>
    <property type="molecule type" value="Transcribed_RNA"/>
</dbReference>
<name>A0A0E9WD94_ANGAN</name>
<sequence length="55" mass="6423">MNMKSTSEASQNHTNQLLFENHPHNTYGIIYLIPNKILSLITEQMNRKCLRHDAL</sequence>
<organism evidence="1">
    <name type="scientific">Anguilla anguilla</name>
    <name type="common">European freshwater eel</name>
    <name type="synonym">Muraena anguilla</name>
    <dbReference type="NCBI Taxonomy" id="7936"/>
    <lineage>
        <taxon>Eukaryota</taxon>
        <taxon>Metazoa</taxon>
        <taxon>Chordata</taxon>
        <taxon>Craniata</taxon>
        <taxon>Vertebrata</taxon>
        <taxon>Euteleostomi</taxon>
        <taxon>Actinopterygii</taxon>
        <taxon>Neopterygii</taxon>
        <taxon>Teleostei</taxon>
        <taxon>Anguilliformes</taxon>
        <taxon>Anguillidae</taxon>
        <taxon>Anguilla</taxon>
    </lineage>
</organism>
<protein>
    <submittedName>
        <fullName evidence="1">Uncharacterized protein</fullName>
    </submittedName>
</protein>
<accession>A0A0E9WD94</accession>